<evidence type="ECO:0000259" key="4">
    <source>
        <dbReference type="PROSITE" id="PS50222"/>
    </source>
</evidence>
<evidence type="ECO:0000256" key="1">
    <source>
        <dbReference type="ARBA" id="ARBA00022723"/>
    </source>
</evidence>
<protein>
    <recommendedName>
        <fullName evidence="4">EF-hand domain-containing protein</fullName>
    </recommendedName>
</protein>
<sequence>MGSLLEKTETNYLLFDIPSQLDHLCNWSKIDIMRVQKKIAKSTVMKGFFIPLSLIPNIFRKTPLEGRENIVESYFNYSKRQQVNIMEIVAALIVYSACTIEEKAQIALDVFDFDGNKVITKDEMVIMCISFMRGVGIATQSALNHKKFSEALANEAFYLADSNPDGMITYEELCNWIIKSEVLNILFSKYKPKYPSSGRRRSLMQLQGFLVSGGQIDPILDKRYKVYVTADPIKTHYRRPSAITQNDAIKEIKEFYEKSANHRGKIIAKDIYESLSKKIEYKEFSSEFYKHFKTKLYSEISFEEMQASLFMRGRKRFKTLSNLPENKDIMPEIYNKGLVLKNLFIKYDSNKDGFITQRELRRALKEFLTEETVENIFNEHDINSDKKLNFDDFHKLFQTIG</sequence>
<dbReference type="SUPFAM" id="SSF47473">
    <property type="entry name" value="EF-hand"/>
    <property type="match status" value="2"/>
</dbReference>
<dbReference type="PANTHER" id="PTHR45942">
    <property type="entry name" value="PROTEIN PHOSPATASE 3 REGULATORY SUBUNIT B ALPHA ISOFORM TYPE 1"/>
    <property type="match status" value="1"/>
</dbReference>
<dbReference type="SMART" id="SM00054">
    <property type="entry name" value="EFh"/>
    <property type="match status" value="4"/>
</dbReference>
<dbReference type="PROSITE" id="PS00018">
    <property type="entry name" value="EF_HAND_1"/>
    <property type="match status" value="4"/>
</dbReference>
<keyword evidence="1" id="KW-0479">Metal-binding</keyword>
<feature type="domain" description="EF-hand" evidence="4">
    <location>
        <begin position="148"/>
        <end position="183"/>
    </location>
</feature>
<reference evidence="5 6" key="1">
    <citation type="submission" date="2016-11" db="EMBL/GenBank/DDBJ databases">
        <title>The macronuclear genome of Stentor coeruleus: a giant cell with tiny introns.</title>
        <authorList>
            <person name="Slabodnick M."/>
            <person name="Ruby J.G."/>
            <person name="Reiff S.B."/>
            <person name="Swart E.C."/>
            <person name="Gosai S."/>
            <person name="Prabakaran S."/>
            <person name="Witkowska E."/>
            <person name="Larue G.E."/>
            <person name="Fisher S."/>
            <person name="Freeman R.M."/>
            <person name="Gunawardena J."/>
            <person name="Chu W."/>
            <person name="Stover N.A."/>
            <person name="Gregory B.D."/>
            <person name="Nowacki M."/>
            <person name="Derisi J."/>
            <person name="Roy S.W."/>
            <person name="Marshall W.F."/>
            <person name="Sood P."/>
        </authorList>
    </citation>
    <scope>NUCLEOTIDE SEQUENCE [LARGE SCALE GENOMIC DNA]</scope>
    <source>
        <strain evidence="5">WM001</strain>
    </source>
</reference>
<feature type="domain" description="EF-hand" evidence="4">
    <location>
        <begin position="99"/>
        <end position="134"/>
    </location>
</feature>
<dbReference type="AlphaFoldDB" id="A0A1R2AVH6"/>
<name>A0A1R2AVH6_9CILI</name>
<dbReference type="Pfam" id="PF13499">
    <property type="entry name" value="EF-hand_7"/>
    <property type="match status" value="2"/>
</dbReference>
<comment type="caution">
    <text evidence="5">The sequence shown here is derived from an EMBL/GenBank/DDBJ whole genome shotgun (WGS) entry which is preliminary data.</text>
</comment>
<keyword evidence="2" id="KW-0677">Repeat</keyword>
<evidence type="ECO:0000256" key="3">
    <source>
        <dbReference type="ARBA" id="ARBA00022837"/>
    </source>
</evidence>
<dbReference type="Gene3D" id="1.10.238.10">
    <property type="entry name" value="EF-hand"/>
    <property type="match status" value="2"/>
</dbReference>
<dbReference type="InterPro" id="IPR002048">
    <property type="entry name" value="EF_hand_dom"/>
</dbReference>
<dbReference type="PROSITE" id="PS50222">
    <property type="entry name" value="EF_HAND_2"/>
    <property type="match status" value="4"/>
</dbReference>
<organism evidence="5 6">
    <name type="scientific">Stentor coeruleus</name>
    <dbReference type="NCBI Taxonomy" id="5963"/>
    <lineage>
        <taxon>Eukaryota</taxon>
        <taxon>Sar</taxon>
        <taxon>Alveolata</taxon>
        <taxon>Ciliophora</taxon>
        <taxon>Postciliodesmatophora</taxon>
        <taxon>Heterotrichea</taxon>
        <taxon>Heterotrichida</taxon>
        <taxon>Stentoridae</taxon>
        <taxon>Stentor</taxon>
    </lineage>
</organism>
<gene>
    <name evidence="5" type="ORF">SteCoe_34177</name>
</gene>
<evidence type="ECO:0000256" key="2">
    <source>
        <dbReference type="ARBA" id="ARBA00022737"/>
    </source>
</evidence>
<keyword evidence="3" id="KW-0106">Calcium</keyword>
<dbReference type="EMBL" id="MPUH01001338">
    <property type="protein sequence ID" value="OMJ68390.1"/>
    <property type="molecule type" value="Genomic_DNA"/>
</dbReference>
<dbReference type="InterPro" id="IPR011992">
    <property type="entry name" value="EF-hand-dom_pair"/>
</dbReference>
<feature type="domain" description="EF-hand" evidence="4">
    <location>
        <begin position="371"/>
        <end position="401"/>
    </location>
</feature>
<evidence type="ECO:0000313" key="5">
    <source>
        <dbReference type="EMBL" id="OMJ68390.1"/>
    </source>
</evidence>
<keyword evidence="6" id="KW-1185">Reference proteome</keyword>
<feature type="domain" description="EF-hand" evidence="4">
    <location>
        <begin position="335"/>
        <end position="370"/>
    </location>
</feature>
<dbReference type="Proteomes" id="UP000187209">
    <property type="component" value="Unassembled WGS sequence"/>
</dbReference>
<dbReference type="OrthoDB" id="291305at2759"/>
<accession>A0A1R2AVH6</accession>
<proteinExistence type="predicted"/>
<dbReference type="InterPro" id="IPR018247">
    <property type="entry name" value="EF_Hand_1_Ca_BS"/>
</dbReference>
<evidence type="ECO:0000313" key="6">
    <source>
        <dbReference type="Proteomes" id="UP000187209"/>
    </source>
</evidence>
<dbReference type="GO" id="GO:0005509">
    <property type="term" value="F:calcium ion binding"/>
    <property type="evidence" value="ECO:0007669"/>
    <property type="project" value="InterPro"/>
</dbReference>
<dbReference type="CDD" id="cd00051">
    <property type="entry name" value="EFh"/>
    <property type="match status" value="1"/>
</dbReference>